<evidence type="ECO:0000313" key="2">
    <source>
        <dbReference type="Proteomes" id="UP000295344"/>
    </source>
</evidence>
<dbReference type="Proteomes" id="UP000295344">
    <property type="component" value="Unassembled WGS sequence"/>
</dbReference>
<dbReference type="AlphaFoldDB" id="A0A4R7FKF1"/>
<reference evidence="1 2" key="1">
    <citation type="submission" date="2019-03" db="EMBL/GenBank/DDBJ databases">
        <title>Genomic Encyclopedia of Archaeal and Bacterial Type Strains, Phase II (KMG-II): from individual species to whole genera.</title>
        <authorList>
            <person name="Goeker M."/>
        </authorList>
    </citation>
    <scope>NUCLEOTIDE SEQUENCE [LARGE SCALE GENOMIC DNA]</scope>
    <source>
        <strain evidence="1 2">DSM 24782</strain>
    </source>
</reference>
<name>A0A4R7FKF1_9MICO</name>
<keyword evidence="2" id="KW-1185">Reference proteome</keyword>
<proteinExistence type="predicted"/>
<dbReference type="Gene3D" id="2.30.110.10">
    <property type="entry name" value="Electron Transport, Fmn-binding Protein, Chain A"/>
    <property type="match status" value="1"/>
</dbReference>
<sequence length="149" mass="17350">MDGTAVDPEERVEHLDEHECWRRLLANQVGRIAFMSEDRIEIVPINYVVRDRRLVMRTSPHTPLIWTRHHAVPFEVDGWDRTTAWSVIARGDVERSDDPGALALEREIGLAPWAPDERGPRDALAVLTVHELTGRAFHRRVDEQARWFW</sequence>
<evidence type="ECO:0000313" key="1">
    <source>
        <dbReference type="EMBL" id="TDS76832.1"/>
    </source>
</evidence>
<comment type="caution">
    <text evidence="1">The sequence shown here is derived from an EMBL/GenBank/DDBJ whole genome shotgun (WGS) entry which is preliminary data.</text>
</comment>
<dbReference type="InterPro" id="IPR012349">
    <property type="entry name" value="Split_barrel_FMN-bd"/>
</dbReference>
<dbReference type="Pfam" id="PF12900">
    <property type="entry name" value="Pyridox_ox_2"/>
    <property type="match status" value="1"/>
</dbReference>
<dbReference type="SUPFAM" id="SSF50475">
    <property type="entry name" value="FMN-binding split barrel"/>
    <property type="match status" value="1"/>
</dbReference>
<protein>
    <submittedName>
        <fullName evidence="1">Pyridoxamine 5'-phosphate oxidase-like protein</fullName>
    </submittedName>
</protein>
<gene>
    <name evidence="1" type="ORF">CLV52_1770</name>
</gene>
<organism evidence="1 2">
    <name type="scientific">Amnibacterium kyonggiense</name>
    <dbReference type="NCBI Taxonomy" id="595671"/>
    <lineage>
        <taxon>Bacteria</taxon>
        <taxon>Bacillati</taxon>
        <taxon>Actinomycetota</taxon>
        <taxon>Actinomycetes</taxon>
        <taxon>Micrococcales</taxon>
        <taxon>Microbacteriaceae</taxon>
        <taxon>Amnibacterium</taxon>
    </lineage>
</organism>
<accession>A0A4R7FKF1</accession>
<dbReference type="RefSeq" id="WP_162850772.1">
    <property type="nucleotide sequence ID" value="NZ_BAAARP010000002.1"/>
</dbReference>
<dbReference type="EMBL" id="SOAM01000002">
    <property type="protein sequence ID" value="TDS76832.1"/>
    <property type="molecule type" value="Genomic_DNA"/>
</dbReference>
<dbReference type="InterPro" id="IPR024747">
    <property type="entry name" value="Pyridox_Oxase-rel"/>
</dbReference>